<protein>
    <submittedName>
        <fullName evidence="2">DUF2063 domain-containing protein</fullName>
    </submittedName>
</protein>
<dbReference type="Proteomes" id="UP000306196">
    <property type="component" value="Unassembled WGS sequence"/>
</dbReference>
<evidence type="ECO:0000313" key="3">
    <source>
        <dbReference type="Proteomes" id="UP000306196"/>
    </source>
</evidence>
<name>A0A5R8KBV2_9BACT</name>
<dbReference type="AlphaFoldDB" id="A0A5R8KBV2"/>
<feature type="domain" description="Putative DNA-binding" evidence="1">
    <location>
        <begin position="20"/>
        <end position="127"/>
    </location>
</feature>
<reference evidence="2 3" key="1">
    <citation type="submission" date="2019-05" db="EMBL/GenBank/DDBJ databases">
        <title>Verrucobacter flavum gen. nov., sp. nov. a new member of the family Verrucomicrobiaceae.</title>
        <authorList>
            <person name="Szuroczki S."/>
            <person name="Abbaszade G."/>
            <person name="Szabo A."/>
            <person name="Felfoldi T."/>
            <person name="Schumann P."/>
            <person name="Boka K."/>
            <person name="Keki Z."/>
            <person name="Toumi M."/>
            <person name="Toth E."/>
        </authorList>
    </citation>
    <scope>NUCLEOTIDE SEQUENCE [LARGE SCALE GENOMIC DNA]</scope>
    <source>
        <strain evidence="2 3">MG-N-17</strain>
    </source>
</reference>
<dbReference type="Pfam" id="PF09836">
    <property type="entry name" value="DUF2063"/>
    <property type="match status" value="1"/>
</dbReference>
<organism evidence="2 3">
    <name type="scientific">Phragmitibacter flavus</name>
    <dbReference type="NCBI Taxonomy" id="2576071"/>
    <lineage>
        <taxon>Bacteria</taxon>
        <taxon>Pseudomonadati</taxon>
        <taxon>Verrucomicrobiota</taxon>
        <taxon>Verrucomicrobiia</taxon>
        <taxon>Verrucomicrobiales</taxon>
        <taxon>Verrucomicrobiaceae</taxon>
        <taxon>Phragmitibacter</taxon>
    </lineage>
</organism>
<keyword evidence="3" id="KW-1185">Reference proteome</keyword>
<dbReference type="EMBL" id="VAUV01000011">
    <property type="protein sequence ID" value="TLD69778.1"/>
    <property type="molecule type" value="Genomic_DNA"/>
</dbReference>
<gene>
    <name evidence="2" type="ORF">FEM03_15750</name>
</gene>
<dbReference type="OrthoDB" id="192286at2"/>
<evidence type="ECO:0000313" key="2">
    <source>
        <dbReference type="EMBL" id="TLD69778.1"/>
    </source>
</evidence>
<evidence type="ECO:0000259" key="1">
    <source>
        <dbReference type="Pfam" id="PF09836"/>
    </source>
</evidence>
<dbReference type="InterPro" id="IPR018640">
    <property type="entry name" value="DUF2063"/>
</dbReference>
<accession>A0A5R8KBV2</accession>
<dbReference type="InterPro" id="IPR044922">
    <property type="entry name" value="DUF2063_N_sf"/>
</dbReference>
<proteinExistence type="predicted"/>
<comment type="caution">
    <text evidence="2">The sequence shown here is derived from an EMBL/GenBank/DDBJ whole genome shotgun (WGS) entry which is preliminary data.</text>
</comment>
<sequence length="304" mass="35297">MKTPYCPSDIDSLQGLAEVQRLMAHAVMRPLAADEGMRRTWEDGKRTRSVVASFMKGNEQMNGFDRLEIYNRQYWFRLLDCLYEDYPGLRVLLGQRRFQRMCVAYLSKCPSQSFTLRNLGSRLEEFLRAEPVWTGELQSMAVDVARFEWAQTVAFDEAKRPALKVDELLGKNLDELCLRLQPYVVLLELDHAVDVYFMAVRKFESGMRKEASHAMTGESRKKVRRKVKLPVRERVHLVVHRCDNDLYFLRLEKEAFLLLEALGRGDGLARALDLALADADGAMDWMVKVRGWFEQWAALGWFCK</sequence>
<dbReference type="RefSeq" id="WP_138087237.1">
    <property type="nucleotide sequence ID" value="NZ_VAUV01000011.1"/>
</dbReference>
<dbReference type="Gene3D" id="1.10.150.690">
    <property type="entry name" value="DUF2063"/>
    <property type="match status" value="1"/>
</dbReference>